<gene>
    <name evidence="1" type="ORF">Q6294_31120</name>
</gene>
<reference evidence="1" key="1">
    <citation type="submission" date="2023-07" db="EMBL/GenBank/DDBJ databases">
        <authorList>
            <person name="Peng Z."/>
        </authorList>
    </citation>
    <scope>NUCLEOTIDE SEQUENCE</scope>
    <source>
        <strain evidence="1">KP219</strain>
    </source>
</reference>
<dbReference type="AlphaFoldDB" id="A0AAW8AQF7"/>
<dbReference type="EMBL" id="JAUUIA010000697">
    <property type="protein sequence ID" value="MDP0971395.1"/>
    <property type="molecule type" value="Genomic_DNA"/>
</dbReference>
<protein>
    <submittedName>
        <fullName evidence="1">Uncharacterized protein</fullName>
    </submittedName>
</protein>
<evidence type="ECO:0000313" key="2">
    <source>
        <dbReference type="Proteomes" id="UP001244490"/>
    </source>
</evidence>
<feature type="non-terminal residue" evidence="1">
    <location>
        <position position="1"/>
    </location>
</feature>
<organism evidence="1 2">
    <name type="scientific">Klebsiella pneumoniae</name>
    <dbReference type="NCBI Taxonomy" id="573"/>
    <lineage>
        <taxon>Bacteria</taxon>
        <taxon>Pseudomonadati</taxon>
        <taxon>Pseudomonadota</taxon>
        <taxon>Gammaproteobacteria</taxon>
        <taxon>Enterobacterales</taxon>
        <taxon>Enterobacteriaceae</taxon>
        <taxon>Klebsiella/Raoultella group</taxon>
        <taxon>Klebsiella</taxon>
        <taxon>Klebsiella pneumoniae complex</taxon>
    </lineage>
</organism>
<dbReference type="Proteomes" id="UP001244490">
    <property type="component" value="Unassembled WGS sequence"/>
</dbReference>
<name>A0AAW8AQF7_KLEPN</name>
<feature type="non-terminal residue" evidence="1">
    <location>
        <position position="86"/>
    </location>
</feature>
<proteinExistence type="predicted"/>
<comment type="caution">
    <text evidence="1">The sequence shown here is derived from an EMBL/GenBank/DDBJ whole genome shotgun (WGS) entry which is preliminary data.</text>
</comment>
<accession>A0AAW8AQF7</accession>
<sequence length="86" mass="10267">STEELVDYTAKLAETTFLKDGYHIQTLIFYDKQFHPIDLINTTFEDQADKYIFWRYAADRAKITNAYGFIWISELWLRKASIYSNK</sequence>
<evidence type="ECO:0000313" key="1">
    <source>
        <dbReference type="EMBL" id="MDP0971395.1"/>
    </source>
</evidence>